<dbReference type="AlphaFoldDB" id="Q8W0X5"/>
<organism evidence="2">
    <name type="scientific">Zea mays</name>
    <name type="common">Maize</name>
    <dbReference type="NCBI Taxonomy" id="4577"/>
    <lineage>
        <taxon>Eukaryota</taxon>
        <taxon>Viridiplantae</taxon>
        <taxon>Streptophyta</taxon>
        <taxon>Embryophyta</taxon>
        <taxon>Tracheophyta</taxon>
        <taxon>Spermatophyta</taxon>
        <taxon>Magnoliopsida</taxon>
        <taxon>Liliopsida</taxon>
        <taxon>Poales</taxon>
        <taxon>Poaceae</taxon>
        <taxon>PACMAD clade</taxon>
        <taxon>Panicoideae</taxon>
        <taxon>Andropogonodae</taxon>
        <taxon>Andropogoneae</taxon>
        <taxon>Tripsacinae</taxon>
        <taxon>Zea</taxon>
    </lineage>
</organism>
<gene>
    <name evidence="2" type="primary">Z178A11.15</name>
</gene>
<accession>Q8W0X5</accession>
<reference evidence="2" key="3">
    <citation type="journal article" date="2004" name="Proc. Natl. Acad. Sci. U.S.A.">
        <title>Pattern of diversity in the genomic region near the maize domestication gene tb1.</title>
        <authorList>
            <person name="Clark R.M."/>
            <person name="Linton E."/>
            <person name="Messing J."/>
            <person name="Doebley J.F."/>
        </authorList>
    </citation>
    <scope>NUCLEOTIDE SEQUENCE</scope>
</reference>
<dbReference type="PANTHER" id="PTHR11439">
    <property type="entry name" value="GAG-POL-RELATED RETROTRANSPOSON"/>
    <property type="match status" value="1"/>
</dbReference>
<sequence>MDVKSAFLNGPIKEEVYVEQPPGFEDDRYPDHVYKLSKALYGLKQAPRAWYECLRDFLIANAFKVGKVDPTLFTKTCDGDLFVCQIYVDDIIFGSTNQKSCEEFSRVMMHKFEMSMMGELTNFLGFQVKQLKDGTFISQMKHTQDLLKRFGMKDAKPAKTPTGTDGHPDLNKGDFDYAGCKADRKSTLGTCQFLGRSLVSWSSKKQTSVALSTAKVEYVAAGQCCAQLLWMRQTLQDFGYNLSKVSLLCDNESAICLADNPVEHSRTKHIDIRHHFVRDHQQKGDIDIYHISTENQLADIFTKPLDEKTFYRL</sequence>
<reference evidence="2" key="2">
    <citation type="journal article" date="2004" name="Genome Res.">
        <title>Gene loss and movement in the maize genome.</title>
        <authorList>
            <person name="Lai J."/>
            <person name="Ma J."/>
            <person name="Swigonova Z."/>
            <person name="Ramakrishna W."/>
            <person name="Linton E."/>
            <person name="Llaca V."/>
            <person name="Tanyolac B."/>
            <person name="Park Y.J."/>
            <person name="Jeong O.Y."/>
            <person name="Bennetzen J.L."/>
            <person name="Messing J."/>
        </authorList>
    </citation>
    <scope>NUCLEOTIDE SEQUENCE</scope>
</reference>
<dbReference type="InterPro" id="IPR013103">
    <property type="entry name" value="RVT_2"/>
</dbReference>
<name>Q8W0X5_MAIZE</name>
<reference evidence="2" key="1">
    <citation type="submission" date="2001-12" db="EMBL/GenBank/DDBJ databases">
        <authorList>
            <person name="Linton E."/>
            <person name="Young S."/>
            <person name="Kovchok S."/>
            <person name="Keizer G."/>
            <person name="Bronzino A."/>
            <person name="Doebley J."/>
            <person name="Messing J."/>
        </authorList>
    </citation>
    <scope>NUCLEOTIDE SEQUENCE</scope>
</reference>
<protein>
    <submittedName>
        <fullName evidence="2">Putative pol protein</fullName>
    </submittedName>
</protein>
<dbReference type="PANTHER" id="PTHR11439:SF483">
    <property type="entry name" value="PEPTIDE SYNTHASE GLIP-LIKE, PUTATIVE (AFU_ORTHOLOGUE AFUA_3G12920)-RELATED"/>
    <property type="match status" value="1"/>
</dbReference>
<evidence type="ECO:0000259" key="1">
    <source>
        <dbReference type="Pfam" id="PF07727"/>
    </source>
</evidence>
<dbReference type="InterPro" id="IPR043502">
    <property type="entry name" value="DNA/RNA_pol_sf"/>
</dbReference>
<dbReference type="CDD" id="cd09272">
    <property type="entry name" value="RNase_HI_RT_Ty1"/>
    <property type="match status" value="1"/>
</dbReference>
<dbReference type="EMBL" id="AF464738">
    <property type="protein sequence ID" value="AAL66758.1"/>
    <property type="molecule type" value="Genomic_DNA"/>
</dbReference>
<feature type="domain" description="Reverse transcriptase Ty1/copia-type" evidence="1">
    <location>
        <begin position="1"/>
        <end position="162"/>
    </location>
</feature>
<dbReference type="SUPFAM" id="SSF56672">
    <property type="entry name" value="DNA/RNA polymerases"/>
    <property type="match status" value="1"/>
</dbReference>
<dbReference type="Pfam" id="PF07727">
    <property type="entry name" value="RVT_2"/>
    <property type="match status" value="1"/>
</dbReference>
<evidence type="ECO:0000313" key="2">
    <source>
        <dbReference type="EMBL" id="AAL66758.1"/>
    </source>
</evidence>
<proteinExistence type="predicted"/>